<reference evidence="7 8" key="1">
    <citation type="submission" date="2016-02" db="EMBL/GenBank/DDBJ databases">
        <authorList>
            <consortium name="Pathogen Informatics"/>
        </authorList>
    </citation>
    <scope>NUCLEOTIDE SEQUENCE [LARGE SCALE GENOMIC DNA]</scope>
    <source>
        <strain evidence="1 10">LSS23</strain>
        <strain evidence="3 8">LSS32</strain>
        <strain evidence="2 11">LSS54</strain>
        <strain evidence="4 7">LSS69</strain>
        <strain evidence="5 9">LSS99</strain>
        <strain evidence="6 12">SS993</strain>
    </source>
</reference>
<evidence type="ECO:0000313" key="4">
    <source>
        <dbReference type="EMBL" id="CYV44408.1"/>
    </source>
</evidence>
<evidence type="ECO:0000313" key="6">
    <source>
        <dbReference type="EMBL" id="CYX50750.1"/>
    </source>
</evidence>
<dbReference type="Proteomes" id="UP000073434">
    <property type="component" value="Unassembled WGS sequence"/>
</dbReference>
<dbReference type="Proteomes" id="UP000074903">
    <property type="component" value="Unassembled WGS sequence"/>
</dbReference>
<evidence type="ECO:0000313" key="2">
    <source>
        <dbReference type="EMBL" id="CYU75664.1"/>
    </source>
</evidence>
<evidence type="ECO:0000313" key="12">
    <source>
        <dbReference type="Proteomes" id="UP000074903"/>
    </source>
</evidence>
<evidence type="ECO:0000313" key="7">
    <source>
        <dbReference type="Proteomes" id="UP000071533"/>
    </source>
</evidence>
<dbReference type="AlphaFoldDB" id="A0A0Z8V771"/>
<dbReference type="EMBL" id="FIGJ01000019">
    <property type="protein sequence ID" value="CYU85759.1"/>
    <property type="molecule type" value="Genomic_DNA"/>
</dbReference>
<dbReference type="EMBL" id="FIHS01000018">
    <property type="protein sequence ID" value="CYV44408.1"/>
    <property type="molecule type" value="Genomic_DNA"/>
</dbReference>
<accession>A0A0Z8V771</accession>
<dbReference type="EMBL" id="FILX01000008">
    <property type="protein sequence ID" value="CYX50750.1"/>
    <property type="molecule type" value="Genomic_DNA"/>
</dbReference>
<protein>
    <submittedName>
        <fullName evidence="6">Uncharacterized protein</fullName>
    </submittedName>
</protein>
<organism evidence="6 12">
    <name type="scientific">Streptococcus suis</name>
    <dbReference type="NCBI Taxonomy" id="1307"/>
    <lineage>
        <taxon>Bacteria</taxon>
        <taxon>Bacillati</taxon>
        <taxon>Bacillota</taxon>
        <taxon>Bacilli</taxon>
        <taxon>Lactobacillales</taxon>
        <taxon>Streptococcaceae</taxon>
        <taxon>Streptococcus</taxon>
    </lineage>
</organism>
<dbReference type="Proteomes" id="UP000073388">
    <property type="component" value="Unassembled WGS sequence"/>
</dbReference>
<dbReference type="RefSeq" id="WP_024377394.1">
    <property type="nucleotide sequence ID" value="NZ_CEEW01000069.1"/>
</dbReference>
<evidence type="ECO:0000313" key="1">
    <source>
        <dbReference type="EMBL" id="CYU69816.1"/>
    </source>
</evidence>
<evidence type="ECO:0000313" key="8">
    <source>
        <dbReference type="Proteomes" id="UP000072618"/>
    </source>
</evidence>
<evidence type="ECO:0000313" key="3">
    <source>
        <dbReference type="EMBL" id="CYU85759.1"/>
    </source>
</evidence>
<dbReference type="EMBL" id="FIIX01000025">
    <property type="protein sequence ID" value="CYW08849.1"/>
    <property type="molecule type" value="Genomic_DNA"/>
</dbReference>
<dbReference type="Proteomes" id="UP000072618">
    <property type="component" value="Unassembled WGS sequence"/>
</dbReference>
<name>A0A0Z8V771_STRSU</name>
<sequence length="81" mass="9546">MENRSIKNVDESKKIQFKDNEILFNKQRYKVNNVTMQILDSNADVVGEYTKQGVIVFKNDSQNESHYILKSSRLYKNTTKK</sequence>
<proteinExistence type="predicted"/>
<dbReference type="EMBL" id="FIFW01000015">
    <property type="protein sequence ID" value="CYU69816.1"/>
    <property type="molecule type" value="Genomic_DNA"/>
</dbReference>
<dbReference type="EMBL" id="FIHD01000006">
    <property type="protein sequence ID" value="CYU75664.1"/>
    <property type="molecule type" value="Genomic_DNA"/>
</dbReference>
<evidence type="ECO:0000313" key="11">
    <source>
        <dbReference type="Proteomes" id="UP000073494"/>
    </source>
</evidence>
<gene>
    <name evidence="1" type="ORF">ERS132385_01455</name>
    <name evidence="3" type="ORF">ERS132394_01580</name>
    <name evidence="2" type="ORF">ERS132416_00524</name>
    <name evidence="4" type="ORF">ERS132431_01485</name>
    <name evidence="5" type="ORF">ERS132461_01248</name>
    <name evidence="6" type="ORF">ERS132531_00752</name>
</gene>
<dbReference type="Proteomes" id="UP000071533">
    <property type="component" value="Unassembled WGS sequence"/>
</dbReference>
<evidence type="ECO:0000313" key="5">
    <source>
        <dbReference type="EMBL" id="CYW08849.1"/>
    </source>
</evidence>
<evidence type="ECO:0000313" key="9">
    <source>
        <dbReference type="Proteomes" id="UP000073388"/>
    </source>
</evidence>
<evidence type="ECO:0000313" key="10">
    <source>
        <dbReference type="Proteomes" id="UP000073434"/>
    </source>
</evidence>
<dbReference type="Proteomes" id="UP000073494">
    <property type="component" value="Unassembled WGS sequence"/>
</dbReference>